<keyword evidence="2" id="KW-1185">Reference proteome</keyword>
<comment type="caution">
    <text evidence="1">The sequence shown here is derived from an EMBL/GenBank/DDBJ whole genome shotgun (WGS) entry which is preliminary data.</text>
</comment>
<accession>A0A5B7KB71</accession>
<dbReference type="Proteomes" id="UP000324222">
    <property type="component" value="Unassembled WGS sequence"/>
</dbReference>
<gene>
    <name evidence="1" type="ORF">E2C01_099735</name>
</gene>
<dbReference type="AlphaFoldDB" id="A0A5B7KB71"/>
<reference evidence="1 2" key="1">
    <citation type="submission" date="2019-05" db="EMBL/GenBank/DDBJ databases">
        <title>Another draft genome of Portunus trituberculatus and its Hox gene families provides insights of decapod evolution.</title>
        <authorList>
            <person name="Jeong J.-H."/>
            <person name="Song I."/>
            <person name="Kim S."/>
            <person name="Choi T."/>
            <person name="Kim D."/>
            <person name="Ryu S."/>
            <person name="Kim W."/>
        </authorList>
    </citation>
    <scope>NUCLEOTIDE SEQUENCE [LARGE SCALE GENOMIC DNA]</scope>
    <source>
        <tissue evidence="1">Muscle</tissue>
    </source>
</reference>
<evidence type="ECO:0000313" key="2">
    <source>
        <dbReference type="Proteomes" id="UP000324222"/>
    </source>
</evidence>
<dbReference type="EMBL" id="VSRR010139267">
    <property type="protein sequence ID" value="MPD04066.1"/>
    <property type="molecule type" value="Genomic_DNA"/>
</dbReference>
<sequence>MKRLTGVTEEERVMSKQEAQEENILLTPSILEHFYLEICVQLDHFTDIRKDLWRSED</sequence>
<name>A0A5B7KB71_PORTR</name>
<organism evidence="1 2">
    <name type="scientific">Portunus trituberculatus</name>
    <name type="common">Swimming crab</name>
    <name type="synonym">Neptunus trituberculatus</name>
    <dbReference type="NCBI Taxonomy" id="210409"/>
    <lineage>
        <taxon>Eukaryota</taxon>
        <taxon>Metazoa</taxon>
        <taxon>Ecdysozoa</taxon>
        <taxon>Arthropoda</taxon>
        <taxon>Crustacea</taxon>
        <taxon>Multicrustacea</taxon>
        <taxon>Malacostraca</taxon>
        <taxon>Eumalacostraca</taxon>
        <taxon>Eucarida</taxon>
        <taxon>Decapoda</taxon>
        <taxon>Pleocyemata</taxon>
        <taxon>Brachyura</taxon>
        <taxon>Eubrachyura</taxon>
        <taxon>Portunoidea</taxon>
        <taxon>Portunidae</taxon>
        <taxon>Portuninae</taxon>
        <taxon>Portunus</taxon>
    </lineage>
</organism>
<protein>
    <submittedName>
        <fullName evidence="1">Uncharacterized protein</fullName>
    </submittedName>
</protein>
<proteinExistence type="predicted"/>
<evidence type="ECO:0000313" key="1">
    <source>
        <dbReference type="EMBL" id="MPD04066.1"/>
    </source>
</evidence>